<dbReference type="Gene3D" id="1.50.10.10">
    <property type="match status" value="1"/>
</dbReference>
<evidence type="ECO:0000313" key="9">
    <source>
        <dbReference type="Proteomes" id="UP000318242"/>
    </source>
</evidence>
<dbReference type="AlphaFoldDB" id="A0A4Y3ILB2"/>
<dbReference type="Pfam" id="PF00759">
    <property type="entry name" value="Glyco_hydro_9"/>
    <property type="match status" value="1"/>
</dbReference>
<keyword evidence="2" id="KW-0378">Hydrolase</keyword>
<gene>
    <name evidence="8" type="ORF">VCO01S_08910</name>
</gene>
<dbReference type="InterPro" id="IPR008928">
    <property type="entry name" value="6-hairpin_glycosidase_sf"/>
</dbReference>
<dbReference type="Pfam" id="PF02927">
    <property type="entry name" value="CelD_N"/>
    <property type="match status" value="1"/>
</dbReference>
<dbReference type="Gene3D" id="2.60.40.10">
    <property type="entry name" value="Immunoglobulins"/>
    <property type="match status" value="1"/>
</dbReference>
<keyword evidence="9" id="KW-1185">Reference proteome</keyword>
<evidence type="ECO:0000256" key="4">
    <source>
        <dbReference type="ARBA" id="ARBA00023295"/>
    </source>
</evidence>
<evidence type="ECO:0000256" key="5">
    <source>
        <dbReference type="ARBA" id="ARBA00023326"/>
    </source>
</evidence>
<keyword evidence="4" id="KW-0326">Glycosidase</keyword>
<dbReference type="RefSeq" id="WP_141269727.1">
    <property type="nucleotide sequence ID" value="NZ_BJLH01000003.1"/>
</dbReference>
<comment type="caution">
    <text evidence="8">The sequence shown here is derived from an EMBL/GenBank/DDBJ whole genome shotgun (WGS) entry which is preliminary data.</text>
</comment>
<dbReference type="InterPro" id="IPR001701">
    <property type="entry name" value="Glyco_hydro_9"/>
</dbReference>
<protein>
    <submittedName>
        <fullName evidence="8">Uncharacterized protein</fullName>
    </submittedName>
</protein>
<dbReference type="GO" id="GO:0008810">
    <property type="term" value="F:cellulase activity"/>
    <property type="evidence" value="ECO:0007669"/>
    <property type="project" value="InterPro"/>
</dbReference>
<evidence type="ECO:0000313" key="8">
    <source>
        <dbReference type="EMBL" id="GEA59698.1"/>
    </source>
</evidence>
<feature type="domain" description="Glycoside hydrolase family 9" evidence="6">
    <location>
        <begin position="101"/>
        <end position="503"/>
    </location>
</feature>
<dbReference type="SUPFAM" id="SSF48208">
    <property type="entry name" value="Six-hairpin glycosidases"/>
    <property type="match status" value="1"/>
</dbReference>
<comment type="similarity">
    <text evidence="1">Belongs to the glycosyl hydrolase 9 (cellulase E) family.</text>
</comment>
<evidence type="ECO:0000256" key="3">
    <source>
        <dbReference type="ARBA" id="ARBA00023277"/>
    </source>
</evidence>
<evidence type="ECO:0000259" key="7">
    <source>
        <dbReference type="Pfam" id="PF02927"/>
    </source>
</evidence>
<name>A0A4Y3ILB2_9VIBR</name>
<dbReference type="PANTHER" id="PTHR22298">
    <property type="entry name" value="ENDO-1,4-BETA-GLUCANASE"/>
    <property type="match status" value="1"/>
</dbReference>
<dbReference type="CDD" id="cd02850">
    <property type="entry name" value="E_set_Cellulase_N"/>
    <property type="match status" value="1"/>
</dbReference>
<dbReference type="InterPro" id="IPR004197">
    <property type="entry name" value="Cellulase_Ig-like"/>
</dbReference>
<organism evidence="8 9">
    <name type="scientific">Vibrio comitans NBRC 102076</name>
    <dbReference type="NCBI Taxonomy" id="1219078"/>
    <lineage>
        <taxon>Bacteria</taxon>
        <taxon>Pseudomonadati</taxon>
        <taxon>Pseudomonadota</taxon>
        <taxon>Gammaproteobacteria</taxon>
        <taxon>Vibrionales</taxon>
        <taxon>Vibrionaceae</taxon>
        <taxon>Vibrio</taxon>
    </lineage>
</organism>
<dbReference type="InterPro" id="IPR014756">
    <property type="entry name" value="Ig_E-set"/>
</dbReference>
<keyword evidence="3" id="KW-0119">Carbohydrate metabolism</keyword>
<evidence type="ECO:0000259" key="6">
    <source>
        <dbReference type="Pfam" id="PF00759"/>
    </source>
</evidence>
<dbReference type="InterPro" id="IPR012341">
    <property type="entry name" value="6hp_glycosidase-like_sf"/>
</dbReference>
<sequence>MQLLINQIGYSTAANKQGVLLSPYALPLETVDNLDVIIVDTATKQEVARIPLQPGSQVDQWNIGWSYPFDFSKLNKSGTYQARFEDCSSHSFKIQPQLLFKRTFSDLLHYFKSQRCSGIYDQADQQAKLLGSERTIDVSGGWYDASGDVSKYLSHLSYANYMNPQQIPMLVWNLLSSLDKLKGEPSCHSFTQARLIDEALFGADFLVRMQDVEGFFYMTVFDQWSKDPAQRDICAYKTQAGIKLDSYHAGFRQGAGVAIAALASAARLKQSGEFSNSAYLQQAELGYWHLIEHNQNYLDDGTENIIDEYCALLASIELYKTTSEPRYLDESRSWTKKLIARQSSDDYCHNFWSANSDGSRPYFHAAEAGLPVIALCCFLDIETDIEIRSQVVDIINASLLFELSITQKVANPFGYPRQYVKDVSGEKRDAFFIAQDNESAYWWQGENARLASLTAMAHFALPYLSGHLVPQVQNYAQQSLNWILGLNPYDMCMLDGHGHNNPDYLPELGFFNAKGGICNGITAAFDNPLGIGFKPAEYANNLEQNWRWGEQWLPHAAWYLLAIAYQTSDELSGDSQ</sequence>
<accession>A0A4Y3ILB2</accession>
<dbReference type="OrthoDB" id="9808897at2"/>
<feature type="domain" description="Cellulase Ig-like" evidence="7">
    <location>
        <begin position="3"/>
        <end position="87"/>
    </location>
</feature>
<dbReference type="EMBL" id="BJLH01000003">
    <property type="protein sequence ID" value="GEA59698.1"/>
    <property type="molecule type" value="Genomic_DNA"/>
</dbReference>
<proteinExistence type="inferred from homology"/>
<dbReference type="Proteomes" id="UP000318242">
    <property type="component" value="Unassembled WGS sequence"/>
</dbReference>
<evidence type="ECO:0000256" key="1">
    <source>
        <dbReference type="ARBA" id="ARBA00007072"/>
    </source>
</evidence>
<keyword evidence="5" id="KW-0624">Polysaccharide degradation</keyword>
<dbReference type="SUPFAM" id="SSF81296">
    <property type="entry name" value="E set domains"/>
    <property type="match status" value="1"/>
</dbReference>
<dbReference type="GO" id="GO:0000272">
    <property type="term" value="P:polysaccharide catabolic process"/>
    <property type="evidence" value="ECO:0007669"/>
    <property type="project" value="UniProtKB-KW"/>
</dbReference>
<dbReference type="InterPro" id="IPR013783">
    <property type="entry name" value="Ig-like_fold"/>
</dbReference>
<evidence type="ECO:0000256" key="2">
    <source>
        <dbReference type="ARBA" id="ARBA00022801"/>
    </source>
</evidence>
<reference evidence="8 9" key="1">
    <citation type="submission" date="2019-06" db="EMBL/GenBank/DDBJ databases">
        <title>Whole genome shotgun sequence of Vibrio comitans NBRC 102076.</title>
        <authorList>
            <person name="Hosoyama A."/>
            <person name="Uohara A."/>
            <person name="Ohji S."/>
            <person name="Ichikawa N."/>
        </authorList>
    </citation>
    <scope>NUCLEOTIDE SEQUENCE [LARGE SCALE GENOMIC DNA]</scope>
    <source>
        <strain evidence="8 9">NBRC 102076</strain>
    </source>
</reference>